<protein>
    <submittedName>
        <fullName evidence="1">Uncharacterized protein</fullName>
    </submittedName>
</protein>
<organism evidence="1 2">
    <name type="scientific">Dyella agri</name>
    <dbReference type="NCBI Taxonomy" id="1926869"/>
    <lineage>
        <taxon>Bacteria</taxon>
        <taxon>Pseudomonadati</taxon>
        <taxon>Pseudomonadota</taxon>
        <taxon>Gammaproteobacteria</taxon>
        <taxon>Lysobacterales</taxon>
        <taxon>Rhodanobacteraceae</taxon>
        <taxon>Dyella</taxon>
    </lineage>
</organism>
<reference evidence="1 2" key="1">
    <citation type="submission" date="2020-10" db="EMBL/GenBank/DDBJ databases">
        <title>Phylogeny of dyella-like bacteria.</title>
        <authorList>
            <person name="Fu J."/>
        </authorList>
    </citation>
    <scope>NUCLEOTIDE SEQUENCE [LARGE SCALE GENOMIC DNA]</scope>
    <source>
        <strain evidence="1 2">DKC-1</strain>
    </source>
</reference>
<proteinExistence type="predicted"/>
<evidence type="ECO:0000313" key="1">
    <source>
        <dbReference type="EMBL" id="MFK2932003.1"/>
    </source>
</evidence>
<comment type="caution">
    <text evidence="1">The sequence shown here is derived from an EMBL/GenBank/DDBJ whole genome shotgun (WGS) entry which is preliminary data.</text>
</comment>
<keyword evidence="2" id="KW-1185">Reference proteome</keyword>
<dbReference type="EMBL" id="JADIKL010000008">
    <property type="protein sequence ID" value="MFK2932003.1"/>
    <property type="molecule type" value="Genomic_DNA"/>
</dbReference>
<evidence type="ECO:0000313" key="2">
    <source>
        <dbReference type="Proteomes" id="UP001620397"/>
    </source>
</evidence>
<sequence length="187" mass="21467">MFPLERSIKGRTAEAIATIIFERGGYRLARFGIEELFREVKLLGDAEYQLLNLDPRLRSLPDFLVSTQNLDAAFQVEVKFRSNLYQEVREELAATMQGQRDNWPNTHVLLLVGYSPNGSNAKFFQDYVRIVPPSVSIEFIAEKQWHNQFWSQLPQVADVFPLIKKSDFDLDSVVPFLQELTKLGNGS</sequence>
<name>A0ABW8KIS0_9GAMM</name>
<dbReference type="Proteomes" id="UP001620397">
    <property type="component" value="Unassembled WGS sequence"/>
</dbReference>
<accession>A0ABW8KIS0</accession>
<dbReference type="RefSeq" id="WP_404541161.1">
    <property type="nucleotide sequence ID" value="NZ_JADIKL010000008.1"/>
</dbReference>
<gene>
    <name evidence="1" type="ORF">ISP14_14495</name>
</gene>